<evidence type="ECO:0000313" key="3">
    <source>
        <dbReference type="Proteomes" id="UP000218231"/>
    </source>
</evidence>
<dbReference type="Proteomes" id="UP000218231">
    <property type="component" value="Unassembled WGS sequence"/>
</dbReference>
<sequence>MRLTGLIRSVAATETAKKTAQEGLKWDIFTSVIVMRPAVIAPPMIEVEQKYAESALQQEFEGSLTNSFELKTKKDEELLKRRDELERQGKELSELDGQLGITNFMKLDDWVKNADELAKKFKFDNPKAFEADDVRSLSRALDRKLVLLVKQRFGDKKYESPWILPQLKYNNEASLRETAERCIGEITSGNVEVALHGNAPVAVHTHKYQGPIKSKTGTGADGAKIFFYTASLAKKAKFTTNQDEVVDFQWVTSEEFENLVINRKYRNRVKHIFYE</sequence>
<dbReference type="AlphaFoldDB" id="A0A2A2KSM5"/>
<dbReference type="GO" id="GO:0003735">
    <property type="term" value="F:structural constituent of ribosome"/>
    <property type="evidence" value="ECO:0007669"/>
    <property type="project" value="InterPro"/>
</dbReference>
<keyword evidence="3" id="KW-1185">Reference proteome</keyword>
<dbReference type="OrthoDB" id="410701at2759"/>
<dbReference type="InterPro" id="IPR033650">
    <property type="entry name" value="Ribosomal_mL46_NUDIX"/>
</dbReference>
<dbReference type="PANTHER" id="PTHR13124:SF12">
    <property type="entry name" value="LARGE RIBOSOMAL SUBUNIT PROTEIN ML46"/>
    <property type="match status" value="1"/>
</dbReference>
<proteinExistence type="predicted"/>
<dbReference type="GO" id="GO:0005762">
    <property type="term" value="C:mitochondrial large ribosomal subunit"/>
    <property type="evidence" value="ECO:0007669"/>
    <property type="project" value="TreeGrafter"/>
</dbReference>
<dbReference type="SUPFAM" id="SSF55811">
    <property type="entry name" value="Nudix"/>
    <property type="match status" value="1"/>
</dbReference>
<dbReference type="InterPro" id="IPR040008">
    <property type="entry name" value="Ribosomal_mL46"/>
</dbReference>
<protein>
    <recommendedName>
        <fullName evidence="4">Ribosomal protein L46 N-terminal domain-containing protein</fullName>
    </recommendedName>
</protein>
<evidence type="ECO:0000256" key="1">
    <source>
        <dbReference type="SAM" id="Coils"/>
    </source>
</evidence>
<dbReference type="STRING" id="2018661.A0A2A2KSM5"/>
<comment type="caution">
    <text evidence="2">The sequence shown here is derived from an EMBL/GenBank/DDBJ whole genome shotgun (WGS) entry which is preliminary data.</text>
</comment>
<gene>
    <name evidence="2" type="ORF">WR25_05531</name>
</gene>
<evidence type="ECO:0008006" key="4">
    <source>
        <dbReference type="Google" id="ProtNLM"/>
    </source>
</evidence>
<dbReference type="Gene3D" id="3.90.79.10">
    <property type="entry name" value="Nucleoside Triphosphate Pyrophosphohydrolase"/>
    <property type="match status" value="1"/>
</dbReference>
<name>A0A2A2KSM5_9BILA</name>
<dbReference type="PANTHER" id="PTHR13124">
    <property type="entry name" value="39S RIBOSOMAL PROTEIN L46, MITOCHONDRIAL PRECURSOR-RELATED"/>
    <property type="match status" value="1"/>
</dbReference>
<reference evidence="2 3" key="1">
    <citation type="journal article" date="2017" name="Curr. Biol.">
        <title>Genome architecture and evolution of a unichromosomal asexual nematode.</title>
        <authorList>
            <person name="Fradin H."/>
            <person name="Zegar C."/>
            <person name="Gutwein M."/>
            <person name="Lucas J."/>
            <person name="Kovtun M."/>
            <person name="Corcoran D."/>
            <person name="Baugh L.R."/>
            <person name="Kiontke K."/>
            <person name="Gunsalus K."/>
            <person name="Fitch D.H."/>
            <person name="Piano F."/>
        </authorList>
    </citation>
    <scope>NUCLEOTIDE SEQUENCE [LARGE SCALE GENOMIC DNA]</scope>
    <source>
        <strain evidence="2">PF1309</strain>
    </source>
</reference>
<dbReference type="InterPro" id="IPR015797">
    <property type="entry name" value="NUDIX_hydrolase-like_dom_sf"/>
</dbReference>
<organism evidence="2 3">
    <name type="scientific">Diploscapter pachys</name>
    <dbReference type="NCBI Taxonomy" id="2018661"/>
    <lineage>
        <taxon>Eukaryota</taxon>
        <taxon>Metazoa</taxon>
        <taxon>Ecdysozoa</taxon>
        <taxon>Nematoda</taxon>
        <taxon>Chromadorea</taxon>
        <taxon>Rhabditida</taxon>
        <taxon>Rhabditina</taxon>
        <taxon>Rhabditomorpha</taxon>
        <taxon>Rhabditoidea</taxon>
        <taxon>Rhabditidae</taxon>
        <taxon>Diploscapter</taxon>
    </lineage>
</organism>
<accession>A0A2A2KSM5</accession>
<dbReference type="CDD" id="cd04661">
    <property type="entry name" value="NUDIX_MRP_L46"/>
    <property type="match status" value="1"/>
</dbReference>
<evidence type="ECO:0000313" key="2">
    <source>
        <dbReference type="EMBL" id="PAV76996.1"/>
    </source>
</evidence>
<feature type="coiled-coil region" evidence="1">
    <location>
        <begin position="68"/>
        <end position="95"/>
    </location>
</feature>
<keyword evidence="1" id="KW-0175">Coiled coil</keyword>
<dbReference type="EMBL" id="LIAE01007788">
    <property type="protein sequence ID" value="PAV76996.1"/>
    <property type="molecule type" value="Genomic_DNA"/>
</dbReference>